<dbReference type="InterPro" id="IPR010998">
    <property type="entry name" value="Integrase_recombinase_N"/>
</dbReference>
<evidence type="ECO:0000259" key="4">
    <source>
        <dbReference type="PROSITE" id="PS51900"/>
    </source>
</evidence>
<dbReference type="InterPro" id="IPR053876">
    <property type="entry name" value="Phage_int_M"/>
</dbReference>
<evidence type="ECO:0000313" key="6">
    <source>
        <dbReference type="Proteomes" id="UP001500804"/>
    </source>
</evidence>
<dbReference type="InterPro" id="IPR044068">
    <property type="entry name" value="CB"/>
</dbReference>
<dbReference type="EMBL" id="BAABJO010000015">
    <property type="protein sequence ID" value="GAA5126138.1"/>
    <property type="molecule type" value="Genomic_DNA"/>
</dbReference>
<proteinExistence type="predicted"/>
<comment type="caution">
    <text evidence="5">The sequence shown here is derived from an EMBL/GenBank/DDBJ whole genome shotgun (WGS) entry which is preliminary data.</text>
</comment>
<reference evidence="6" key="1">
    <citation type="journal article" date="2019" name="Int. J. Syst. Evol. Microbiol.">
        <title>The Global Catalogue of Microorganisms (GCM) 10K type strain sequencing project: providing services to taxonomists for standard genome sequencing and annotation.</title>
        <authorList>
            <consortium name="The Broad Institute Genomics Platform"/>
            <consortium name="The Broad Institute Genome Sequencing Center for Infectious Disease"/>
            <person name="Wu L."/>
            <person name="Ma J."/>
        </authorList>
    </citation>
    <scope>NUCLEOTIDE SEQUENCE [LARGE SCALE GENOMIC DNA]</scope>
    <source>
        <strain evidence="6">JCM 18302</strain>
    </source>
</reference>
<keyword evidence="1 2" id="KW-0238">DNA-binding</keyword>
<gene>
    <name evidence="5" type="ORF">GCM10023320_41510</name>
</gene>
<dbReference type="Pfam" id="PF22022">
    <property type="entry name" value="Phage_int_M"/>
    <property type="match status" value="1"/>
</dbReference>
<sequence>MTVGVKDDGSPDRRHVERKSEAEVIDAVRKLERDRDDGTVRKAGRAMLVDAWLRHWLENISRPSVNYKSYRAYRTAVEQHLVPGVGRHRIDKLAPEHLEKLYARIIAAGAQPATAHQVHRTARTAFGEALRRGHLVRNPAAIAKAPRVEDEEIEPFELEDYND</sequence>
<organism evidence="5 6">
    <name type="scientific">Pseudonocardia adelaidensis</name>
    <dbReference type="NCBI Taxonomy" id="648754"/>
    <lineage>
        <taxon>Bacteria</taxon>
        <taxon>Bacillati</taxon>
        <taxon>Actinomycetota</taxon>
        <taxon>Actinomycetes</taxon>
        <taxon>Pseudonocardiales</taxon>
        <taxon>Pseudonocardiaceae</taxon>
        <taxon>Pseudonocardia</taxon>
    </lineage>
</organism>
<evidence type="ECO:0000313" key="5">
    <source>
        <dbReference type="EMBL" id="GAA5126138.1"/>
    </source>
</evidence>
<feature type="region of interest" description="Disordered" evidence="3">
    <location>
        <begin position="1"/>
        <end position="21"/>
    </location>
</feature>
<name>A0ABP9NT37_9PSEU</name>
<evidence type="ECO:0000256" key="1">
    <source>
        <dbReference type="ARBA" id="ARBA00023125"/>
    </source>
</evidence>
<evidence type="ECO:0000256" key="3">
    <source>
        <dbReference type="SAM" id="MobiDB-lite"/>
    </source>
</evidence>
<dbReference type="PROSITE" id="PS51900">
    <property type="entry name" value="CB"/>
    <property type="match status" value="1"/>
</dbReference>
<protein>
    <recommendedName>
        <fullName evidence="4">Core-binding (CB) domain-containing protein</fullName>
    </recommendedName>
</protein>
<keyword evidence="6" id="KW-1185">Reference proteome</keyword>
<evidence type="ECO:0000256" key="2">
    <source>
        <dbReference type="PROSITE-ProRule" id="PRU01248"/>
    </source>
</evidence>
<feature type="domain" description="Core-binding (CB)" evidence="4">
    <location>
        <begin position="47"/>
        <end position="130"/>
    </location>
</feature>
<dbReference type="InterPro" id="IPR011010">
    <property type="entry name" value="DNA_brk_join_enz"/>
</dbReference>
<dbReference type="Proteomes" id="UP001500804">
    <property type="component" value="Unassembled WGS sequence"/>
</dbReference>
<dbReference type="SUPFAM" id="SSF56349">
    <property type="entry name" value="DNA breaking-rejoining enzymes"/>
    <property type="match status" value="1"/>
</dbReference>
<accession>A0ABP9NT37</accession>
<dbReference type="Gene3D" id="1.10.150.130">
    <property type="match status" value="1"/>
</dbReference>